<dbReference type="NCBIfam" id="NF001664">
    <property type="entry name" value="PRK00431.1-6"/>
    <property type="match status" value="1"/>
</dbReference>
<dbReference type="PROSITE" id="PS51154">
    <property type="entry name" value="MACRO"/>
    <property type="match status" value="1"/>
</dbReference>
<dbReference type="InterPro" id="IPR043472">
    <property type="entry name" value="Macro_dom-like"/>
</dbReference>
<protein>
    <submittedName>
        <fullName evidence="2">O-acetyl-ADP-ribose deacetylase</fullName>
    </submittedName>
</protein>
<evidence type="ECO:0000313" key="3">
    <source>
        <dbReference type="Proteomes" id="UP001529380"/>
    </source>
</evidence>
<dbReference type="SMART" id="SM00506">
    <property type="entry name" value="A1pp"/>
    <property type="match status" value="1"/>
</dbReference>
<feature type="domain" description="Macro" evidence="1">
    <location>
        <begin position="1"/>
        <end position="167"/>
    </location>
</feature>
<accession>A0ABT7UP81</accession>
<dbReference type="InterPro" id="IPR002589">
    <property type="entry name" value="Macro_dom"/>
</dbReference>
<dbReference type="PANTHER" id="PTHR11106">
    <property type="entry name" value="GANGLIOSIDE INDUCED DIFFERENTIATION ASSOCIATED PROTEIN 2-RELATED"/>
    <property type="match status" value="1"/>
</dbReference>
<sequence>MPLHIVRNDITTMKVDAIVNAANESLLGGGGVDGAIHRAAGPELLAECRTLGGCKTGCAKLTKGYRLPVRFVIHTVGPVWRGGGHGERELLVSAYRSSLELALAQDCSTVAFPLISSGVYGYPKDQALKVAVDTIGDFLLTHDMTVYLVIFDRAAYTIGSRLFADIAAYIDDRYVEQHAESREEEYRRAIAFVCAPAAAPGVPEGLNRAVERLDESFSQMLLRKIDEKGMTDAQCYKKANIDRKLFSKIRSDVNYKPSKPTAMAFAIALELPLDQARQLLEKAGFAFSHASKFDIIVEYFIAHQNYNIFEINEALFAFDQSLLGG</sequence>
<dbReference type="CDD" id="cd02908">
    <property type="entry name" value="Macro_OAADPr_deacetylase"/>
    <property type="match status" value="1"/>
</dbReference>
<dbReference type="Gene3D" id="3.40.220.10">
    <property type="entry name" value="Leucine Aminopeptidase, subunit E, domain 1"/>
    <property type="match status" value="1"/>
</dbReference>
<keyword evidence="3" id="KW-1185">Reference proteome</keyword>
<dbReference type="EMBL" id="JAUDCL010000005">
    <property type="protein sequence ID" value="MDM8200545.1"/>
    <property type="molecule type" value="Genomic_DNA"/>
</dbReference>
<dbReference type="PANTHER" id="PTHR11106:SF27">
    <property type="entry name" value="MACRO DOMAIN-CONTAINING PROTEIN"/>
    <property type="match status" value="1"/>
</dbReference>
<dbReference type="RefSeq" id="WP_289599305.1">
    <property type="nucleotide sequence ID" value="NZ_JAUDCL010000005.1"/>
</dbReference>
<reference evidence="2 3" key="1">
    <citation type="submission" date="2023-06" db="EMBL/GenBank/DDBJ databases">
        <title>Identification and characterization of horizontal gene transfer across gut microbiota members of farm animals based on homology search.</title>
        <authorList>
            <person name="Schwarzerova J."/>
            <person name="Nykrynova M."/>
            <person name="Jureckova K."/>
            <person name="Cejkova D."/>
            <person name="Rychlik I."/>
        </authorList>
    </citation>
    <scope>NUCLEOTIDE SEQUENCE [LARGE SCALE GENOMIC DNA]</scope>
    <source>
        <strain evidence="2 3">ET340</strain>
    </source>
</reference>
<proteinExistence type="predicted"/>
<name>A0ABT7UP81_9FIRM</name>
<evidence type="ECO:0000313" key="2">
    <source>
        <dbReference type="EMBL" id="MDM8200545.1"/>
    </source>
</evidence>
<comment type="caution">
    <text evidence="2">The sequence shown here is derived from an EMBL/GenBank/DDBJ whole genome shotgun (WGS) entry which is preliminary data.</text>
</comment>
<organism evidence="2 3">
    <name type="scientific">Allofournierella massiliensis</name>
    <dbReference type="NCBI Taxonomy" id="1650663"/>
    <lineage>
        <taxon>Bacteria</taxon>
        <taxon>Bacillati</taxon>
        <taxon>Bacillota</taxon>
        <taxon>Clostridia</taxon>
        <taxon>Eubacteriales</taxon>
        <taxon>Oscillospiraceae</taxon>
        <taxon>Allofournierella</taxon>
    </lineage>
</organism>
<gene>
    <name evidence="2" type="ORF">QUW08_04440</name>
</gene>
<dbReference type="Proteomes" id="UP001529380">
    <property type="component" value="Unassembled WGS sequence"/>
</dbReference>
<dbReference type="Pfam" id="PF01661">
    <property type="entry name" value="Macro"/>
    <property type="match status" value="1"/>
</dbReference>
<evidence type="ECO:0000259" key="1">
    <source>
        <dbReference type="PROSITE" id="PS51154"/>
    </source>
</evidence>
<dbReference type="SUPFAM" id="SSF52949">
    <property type="entry name" value="Macro domain-like"/>
    <property type="match status" value="1"/>
</dbReference>